<dbReference type="AlphaFoldDB" id="A0A7W0IE72"/>
<dbReference type="Proteomes" id="UP000545761">
    <property type="component" value="Unassembled WGS sequence"/>
</dbReference>
<organism evidence="1 2">
    <name type="scientific">Streptomyces himalayensis subsp. himalayensis</name>
    <dbReference type="NCBI Taxonomy" id="2756131"/>
    <lineage>
        <taxon>Bacteria</taxon>
        <taxon>Bacillati</taxon>
        <taxon>Actinomycetota</taxon>
        <taxon>Actinomycetes</taxon>
        <taxon>Kitasatosporales</taxon>
        <taxon>Streptomycetaceae</taxon>
        <taxon>Streptomyces</taxon>
        <taxon>Streptomyces himalayensis</taxon>
    </lineage>
</organism>
<sequence length="192" mass="21487">MGLEHDAAGWAVRKRELTGRSSSRWAGSITKATHDQWALARRAQAAHIAWLRGQITQTQARLARPLGAKADKREGLSKGYASRREWHAKSRRLHTLQDRLAKMEADQAAGRVRVVRGGKNLARTRHHLAQVGLEEKAWRARWEAARMFLAADGESGKRFGNETIRITDTGQISIKLPAHVAHLANAPRGRYV</sequence>
<evidence type="ECO:0000313" key="2">
    <source>
        <dbReference type="Proteomes" id="UP000545761"/>
    </source>
</evidence>
<feature type="non-terminal residue" evidence="1">
    <location>
        <position position="192"/>
    </location>
</feature>
<proteinExistence type="predicted"/>
<feature type="non-terminal residue" evidence="1">
    <location>
        <position position="1"/>
    </location>
</feature>
<accession>A0A7W0IE72</accession>
<reference evidence="1 2" key="1">
    <citation type="submission" date="2020-07" db="EMBL/GenBank/DDBJ databases">
        <title>Streptomyces isolated from Indian soil.</title>
        <authorList>
            <person name="Mandal S."/>
            <person name="Maiti P.K."/>
        </authorList>
    </citation>
    <scope>NUCLEOTIDE SEQUENCE [LARGE SCALE GENOMIC DNA]</scope>
    <source>
        <strain evidence="1 2">PSKA28</strain>
    </source>
</reference>
<evidence type="ECO:0000313" key="1">
    <source>
        <dbReference type="EMBL" id="MBA2952067.1"/>
    </source>
</evidence>
<name>A0A7W0IE72_9ACTN</name>
<comment type="caution">
    <text evidence="1">The sequence shown here is derived from an EMBL/GenBank/DDBJ whole genome shotgun (WGS) entry which is preliminary data.</text>
</comment>
<protein>
    <submittedName>
        <fullName evidence="1">Transposase</fullName>
    </submittedName>
</protein>
<gene>
    <name evidence="1" type="ORF">H1D24_41615</name>
</gene>
<dbReference type="EMBL" id="JACEHE010000101">
    <property type="protein sequence ID" value="MBA2952067.1"/>
    <property type="molecule type" value="Genomic_DNA"/>
</dbReference>